<dbReference type="EMBL" id="CAUYUJ010014948">
    <property type="protein sequence ID" value="CAK0847992.1"/>
    <property type="molecule type" value="Genomic_DNA"/>
</dbReference>
<feature type="non-terminal residue" evidence="3">
    <location>
        <position position="1330"/>
    </location>
</feature>
<feature type="compositionally biased region" description="Pro residues" evidence="1">
    <location>
        <begin position="629"/>
        <end position="644"/>
    </location>
</feature>
<feature type="region of interest" description="Disordered" evidence="1">
    <location>
        <begin position="400"/>
        <end position="437"/>
    </location>
</feature>
<accession>A0ABN9TPX6</accession>
<evidence type="ECO:0000256" key="1">
    <source>
        <dbReference type="SAM" id="MobiDB-lite"/>
    </source>
</evidence>
<keyword evidence="2" id="KW-0472">Membrane</keyword>
<organism evidence="3 4">
    <name type="scientific">Prorocentrum cordatum</name>
    <dbReference type="NCBI Taxonomy" id="2364126"/>
    <lineage>
        <taxon>Eukaryota</taxon>
        <taxon>Sar</taxon>
        <taxon>Alveolata</taxon>
        <taxon>Dinophyceae</taxon>
        <taxon>Prorocentrales</taxon>
        <taxon>Prorocentraceae</taxon>
        <taxon>Prorocentrum</taxon>
    </lineage>
</organism>
<feature type="region of interest" description="Disordered" evidence="1">
    <location>
        <begin position="112"/>
        <end position="159"/>
    </location>
</feature>
<sequence length="1330" mass="144010">MLRFILSPQDKWAKDREAGIDFFQSLTAWEAIVAEYVDQSGEAVSDNVRASVLLERAPDPYREVLRQAPEEVGLTFGAARSHIRGYYNQGRTFTRVPDVGGVVPMQVGAFRAGLPSGKASGKGKTHKSDKSGGKSGKFQKGKDSKTKSRARDGGKHGKSQTEYFDGECGYCCKWGHKRADCRKKKADDAKKEPDHTRAVQGDAASSSGQQPADGTAKAASGYYDGTPDGWAFAVTAGTGGKVAKVGGSIQIDGGSDGRLRGVEMAMKEGIKATADFLVADVNDDLLSMGRLLRQGSRFNLSLEGGLYMTNGHRSVQLEPGRNSLRLPIVSGGPAAEAHHCRCAAERQDAATAPVLNADSSVGAMGARLRELFMPIYGTKAEHWDRLIVAEAAAKRSEAERARKQAVKEQLGIQRDPVEPRQLPVPKAPSAEEERQRRLAHLPAAPRREECIRGKAPDAPHAQVTLEDSERKAPLISHDFGFCKTADEDGGSTKVEDTCATMLVGFSSDAGVVKVLPCPSKSASPRAIAGIKSSAQRLETGKCRLRTDSEPATKAILDGAVAELTGEATPELTPKHSSQSNPAEAAVKIVEGQTRALRLDLEKRYGTRITAAMPIWAPPQAPGPAAAASPPQPQPQPQQPAPPAPRDAAIGAPPLQAARRGMPPEAEAAESKRARVAAVHELDVGNVDDPPDAFWEEISDEVEDPTEGTFDVGAQDELDKKLTLENLQSLLDHGVGEDIPKSEARGMKHIATRWENQWRWKPARQEWQRKVRFVCREFRWQEWRDDLFTPGSAPISNRLIDFVALKRGFEVMALDATDAFYQAPEHEDVVVDPPQEYLDRRTASPGWVEHMAGILTDEMRMTRCEVAPQFFYNSETEVVVELHMDDLHMAGPRGALEGFRDELGQRVTFSGGEIHEHGTTYEHLKRLRARFEHGTELEANPKYLDYVAGALGLGNSNTAPAPGVPGHKALMGGTSALSPVQAGIYRSCAGALMYMPRPTEGSNAELVGYGDSDRAGDLQTGRSQSSGNIEIDNAPMHSFSRRQGIAATSSGAAEYYAATAVAEDLLYFKSLLEFMCFAVAATLLTDSSAARGIAKREGVGKVRSLEARVLWPQQAIKRKLMDLGAVGTDDNKADLGTQILGHERFVEHRAINGIHTDMGQVAESDHQSEEVDFGAGAAARVRRARGVATSPSVNRPAALAMIAAAVALLQGCEGPAAEHDGYYDTEVCPKDDAVASDWTNYWLVVVVWTLVVATVFGYAGFRYDEKIDSGIGCMSTTSTKSMVEQSNQTRRTVGTQSQTTYKWRWAAPRFQPLSMSMHGAFLEVRAGSNGK</sequence>
<name>A0ABN9TPX6_9DINO</name>
<keyword evidence="4" id="KW-1185">Reference proteome</keyword>
<feature type="compositionally biased region" description="Basic and acidic residues" evidence="1">
    <location>
        <begin position="140"/>
        <end position="155"/>
    </location>
</feature>
<gene>
    <name evidence="3" type="ORF">PCOR1329_LOCUS41054</name>
</gene>
<comment type="caution">
    <text evidence="3">The sequence shown here is derived from an EMBL/GenBank/DDBJ whole genome shotgun (WGS) entry which is preliminary data.</text>
</comment>
<feature type="region of interest" description="Disordered" evidence="1">
    <location>
        <begin position="614"/>
        <end position="650"/>
    </location>
</feature>
<evidence type="ECO:0000256" key="2">
    <source>
        <dbReference type="SAM" id="Phobius"/>
    </source>
</evidence>
<protein>
    <recommendedName>
        <fullName evidence="5">DNA-directed DNA polymerase</fullName>
    </recommendedName>
</protein>
<keyword evidence="2" id="KW-0812">Transmembrane</keyword>
<feature type="compositionally biased region" description="Basic and acidic residues" evidence="1">
    <location>
        <begin position="185"/>
        <end position="197"/>
    </location>
</feature>
<dbReference type="CDD" id="cd09272">
    <property type="entry name" value="RNase_HI_RT_Ty1"/>
    <property type="match status" value="1"/>
</dbReference>
<reference evidence="3" key="1">
    <citation type="submission" date="2023-10" db="EMBL/GenBank/DDBJ databases">
        <authorList>
            <person name="Chen Y."/>
            <person name="Shah S."/>
            <person name="Dougan E. K."/>
            <person name="Thang M."/>
            <person name="Chan C."/>
        </authorList>
    </citation>
    <scope>NUCLEOTIDE SEQUENCE [LARGE SCALE GENOMIC DNA]</scope>
</reference>
<keyword evidence="2" id="KW-1133">Transmembrane helix</keyword>
<feature type="compositionally biased region" description="Polar residues" evidence="1">
    <location>
        <begin position="203"/>
        <end position="212"/>
    </location>
</feature>
<feature type="region of interest" description="Disordered" evidence="1">
    <location>
        <begin position="185"/>
        <end position="220"/>
    </location>
</feature>
<dbReference type="Proteomes" id="UP001189429">
    <property type="component" value="Unassembled WGS sequence"/>
</dbReference>
<feature type="transmembrane region" description="Helical" evidence="2">
    <location>
        <begin position="1240"/>
        <end position="1260"/>
    </location>
</feature>
<evidence type="ECO:0000313" key="4">
    <source>
        <dbReference type="Proteomes" id="UP001189429"/>
    </source>
</evidence>
<evidence type="ECO:0008006" key="5">
    <source>
        <dbReference type="Google" id="ProtNLM"/>
    </source>
</evidence>
<proteinExistence type="predicted"/>
<evidence type="ECO:0000313" key="3">
    <source>
        <dbReference type="EMBL" id="CAK0847992.1"/>
    </source>
</evidence>